<proteinExistence type="predicted"/>
<dbReference type="AlphaFoldDB" id="A0A5J5ILL0"/>
<reference evidence="1 2" key="1">
    <citation type="submission" date="2019-09" db="EMBL/GenBank/DDBJ databases">
        <title>Draft genome sequence of Ginsengibacter sp. BR5-29.</title>
        <authorList>
            <person name="Im W.-T."/>
        </authorList>
    </citation>
    <scope>NUCLEOTIDE SEQUENCE [LARGE SCALE GENOMIC DNA]</scope>
    <source>
        <strain evidence="1 2">BR5-29</strain>
    </source>
</reference>
<sequence length="120" mass="14383">MQNAKDDLQSRWWKLEEKFMDKFGKKPDVEAILFLIGVQEVRNLKKKFSKEQKQDLMHVAVCSLLAQSGYYKIESYDEEGWPHFQQLKSLPQYNIVEQENFLKDHILLYFEDVNNSFAEF</sequence>
<keyword evidence="2" id="KW-1185">Reference proteome</keyword>
<comment type="caution">
    <text evidence="1">The sequence shown here is derived from an EMBL/GenBank/DDBJ whole genome shotgun (WGS) entry which is preliminary data.</text>
</comment>
<dbReference type="RefSeq" id="WP_150414018.1">
    <property type="nucleotide sequence ID" value="NZ_VYQF01000001.1"/>
</dbReference>
<accession>A0A5J5ILL0</accession>
<dbReference type="Proteomes" id="UP000326903">
    <property type="component" value="Unassembled WGS sequence"/>
</dbReference>
<evidence type="ECO:0000313" key="2">
    <source>
        <dbReference type="Proteomes" id="UP000326903"/>
    </source>
</evidence>
<organism evidence="1 2">
    <name type="scientific">Ginsengibacter hankyongi</name>
    <dbReference type="NCBI Taxonomy" id="2607284"/>
    <lineage>
        <taxon>Bacteria</taxon>
        <taxon>Pseudomonadati</taxon>
        <taxon>Bacteroidota</taxon>
        <taxon>Chitinophagia</taxon>
        <taxon>Chitinophagales</taxon>
        <taxon>Chitinophagaceae</taxon>
        <taxon>Ginsengibacter</taxon>
    </lineage>
</organism>
<protein>
    <submittedName>
        <fullName evidence="1">Uncharacterized protein</fullName>
    </submittedName>
</protein>
<gene>
    <name evidence="1" type="ORF">FW778_07695</name>
</gene>
<name>A0A5J5ILL0_9BACT</name>
<evidence type="ECO:0000313" key="1">
    <source>
        <dbReference type="EMBL" id="KAA9041889.1"/>
    </source>
</evidence>
<dbReference type="EMBL" id="VYQF01000001">
    <property type="protein sequence ID" value="KAA9041889.1"/>
    <property type="molecule type" value="Genomic_DNA"/>
</dbReference>